<evidence type="ECO:0000313" key="1">
    <source>
        <dbReference type="EMBL" id="MVU79471.1"/>
    </source>
</evidence>
<comment type="caution">
    <text evidence="1">The sequence shown here is derived from an EMBL/GenBank/DDBJ whole genome shotgun (WGS) entry which is preliminary data.</text>
</comment>
<gene>
    <name evidence="1" type="ORF">GPX89_19755</name>
</gene>
<sequence>MSVYAKSRAEQLKEVRYVAGQTIHYGAAKQHQIRIPGLVSVKFGDGSLELDIEDAHALMFGLAVALVQDAAALRESAAGPKAVA</sequence>
<name>A0A7K1UYY1_9NOCA</name>
<dbReference type="EMBL" id="WRPP01000003">
    <property type="protein sequence ID" value="MVU79471.1"/>
    <property type="molecule type" value="Genomic_DNA"/>
</dbReference>
<organism evidence="1 2">
    <name type="scientific">Nocardia terrae</name>
    <dbReference type="NCBI Taxonomy" id="2675851"/>
    <lineage>
        <taxon>Bacteria</taxon>
        <taxon>Bacillati</taxon>
        <taxon>Actinomycetota</taxon>
        <taxon>Actinomycetes</taxon>
        <taxon>Mycobacteriales</taxon>
        <taxon>Nocardiaceae</taxon>
        <taxon>Nocardia</taxon>
    </lineage>
</organism>
<reference evidence="1 2" key="1">
    <citation type="submission" date="2019-12" db="EMBL/GenBank/DDBJ databases">
        <title>Nocardia sp. nov. ET3-3 isolated from soil.</title>
        <authorList>
            <person name="Kanchanasin P."/>
            <person name="Tanasupawat S."/>
            <person name="Yuki M."/>
            <person name="Kudo T."/>
        </authorList>
    </citation>
    <scope>NUCLEOTIDE SEQUENCE [LARGE SCALE GENOMIC DNA]</scope>
    <source>
        <strain evidence="1 2">ET3-3</strain>
    </source>
</reference>
<dbReference type="AlphaFoldDB" id="A0A7K1UYY1"/>
<keyword evidence="2" id="KW-1185">Reference proteome</keyword>
<evidence type="ECO:0000313" key="2">
    <source>
        <dbReference type="Proteomes" id="UP000466794"/>
    </source>
</evidence>
<protein>
    <submittedName>
        <fullName evidence="1">Uncharacterized protein</fullName>
    </submittedName>
</protein>
<dbReference type="Proteomes" id="UP000466794">
    <property type="component" value="Unassembled WGS sequence"/>
</dbReference>
<dbReference type="RefSeq" id="WP_157389002.1">
    <property type="nucleotide sequence ID" value="NZ_WRPP01000003.1"/>
</dbReference>
<accession>A0A7K1UYY1</accession>
<proteinExistence type="predicted"/>